<dbReference type="SUPFAM" id="SSF53335">
    <property type="entry name" value="S-adenosyl-L-methionine-dependent methyltransferases"/>
    <property type="match status" value="1"/>
</dbReference>
<evidence type="ECO:0000256" key="1">
    <source>
        <dbReference type="ARBA" id="ARBA00001946"/>
    </source>
</evidence>
<organism evidence="15 16">
    <name type="scientific">Actinomadura madurae</name>
    <dbReference type="NCBI Taxonomy" id="1993"/>
    <lineage>
        <taxon>Bacteria</taxon>
        <taxon>Bacillati</taxon>
        <taxon>Actinomycetota</taxon>
        <taxon>Actinomycetes</taxon>
        <taxon>Streptosporangiales</taxon>
        <taxon>Thermomonosporaceae</taxon>
        <taxon>Actinomadura</taxon>
    </lineage>
</organism>
<protein>
    <recommendedName>
        <fullName evidence="3">Small RNA 2'-O-methyltransferase</fullName>
        <ecNumber evidence="11">2.1.1.386</ecNumber>
    </recommendedName>
</protein>
<evidence type="ECO:0000256" key="9">
    <source>
        <dbReference type="ARBA" id="ARBA00022884"/>
    </source>
</evidence>
<evidence type="ECO:0000256" key="12">
    <source>
        <dbReference type="ARBA" id="ARBA00048418"/>
    </source>
</evidence>
<keyword evidence="6" id="KW-0949">S-adenosyl-L-methionine</keyword>
<keyword evidence="4 15" id="KW-0489">Methyltransferase</keyword>
<dbReference type="InterPro" id="IPR024740">
    <property type="entry name" value="Hen1_N"/>
</dbReference>
<sequence>MWASGTVRHTWGVLLTITTTMDQATDLGFLLHKHPDRVQRFEQSFGTAHVFYPDADERLCTAALLLDVDPVKLVRTRGRNTPDFSLGQYVNDRPYAASSLLASAMANVFRTAMRGRCDLRPELAETAIPLEVVLPALPCRGGPGQAERFFAPLGWDVSAVPVPLDPEFSEWGDSRYVTLTLSGTLRLADALNQLYVLLPVLDDSKHYWMAPDEVDKLIRAGEGWLATHPDRGAITRRYLANRRGLVRSALGRLADAEDAPDEALDPAEVEEEAPATEEDQERAPSEEKSVPLAEQRLESVVRALREEDARRVIDLGCGSGKLLARLAKDDFFSEVSGTDVSHRALSHAWRRLRWDQEPRRESGRVHDVFQGALTYADERFRGYEGAVLMEVVEHVDPPRLGAVERVVFGHAAPRVVVVTTPNAEHNVRYEGLAPGAMRHPDHRFEWTRAEFRAWADRVAADHGYRVRHVPVGAEDPEVGAPTQMGVFTR</sequence>
<accession>A0A1I4ZAW7</accession>
<dbReference type="InterPro" id="IPR026610">
    <property type="entry name" value="Hen1"/>
</dbReference>
<keyword evidence="10" id="KW-0943">RNA-mediated gene silencing</keyword>
<keyword evidence="9" id="KW-0694">RNA-binding</keyword>
<dbReference type="InParanoid" id="A0A1I4ZAW7"/>
<evidence type="ECO:0000256" key="13">
    <source>
        <dbReference type="SAM" id="MobiDB-lite"/>
    </source>
</evidence>
<feature type="domain" description="Hen1 N-terminal" evidence="14">
    <location>
        <begin position="13"/>
        <end position="254"/>
    </location>
</feature>
<dbReference type="PANTHER" id="PTHR21404:SF3">
    <property type="entry name" value="SMALL RNA 2'-O-METHYLTRANSFERASE"/>
    <property type="match status" value="1"/>
</dbReference>
<dbReference type="InterPro" id="IPR029063">
    <property type="entry name" value="SAM-dependent_MTases_sf"/>
</dbReference>
<dbReference type="Pfam" id="PF13489">
    <property type="entry name" value="Methyltransf_23"/>
    <property type="match status" value="1"/>
</dbReference>
<dbReference type="Pfam" id="PF12623">
    <property type="entry name" value="Hen1_L"/>
    <property type="match status" value="1"/>
</dbReference>
<dbReference type="GO" id="GO:0031047">
    <property type="term" value="P:regulatory ncRNA-mediated gene silencing"/>
    <property type="evidence" value="ECO:0007669"/>
    <property type="project" value="UniProtKB-KW"/>
</dbReference>
<dbReference type="InterPro" id="IPR024026">
    <property type="entry name" value="3'-RNA_MeTfrase_Hen1_bac"/>
</dbReference>
<keyword evidence="7" id="KW-0479">Metal-binding</keyword>
<reference evidence="15 16" key="1">
    <citation type="submission" date="2016-10" db="EMBL/GenBank/DDBJ databases">
        <authorList>
            <person name="de Groot N.N."/>
        </authorList>
    </citation>
    <scope>NUCLEOTIDE SEQUENCE [LARGE SCALE GENOMIC DNA]</scope>
    <source>
        <strain evidence="15 16">DSM 43067</strain>
    </source>
</reference>
<evidence type="ECO:0000313" key="16">
    <source>
        <dbReference type="Proteomes" id="UP000183413"/>
    </source>
</evidence>
<keyword evidence="5 15" id="KW-0808">Transferase</keyword>
<dbReference type="GO" id="GO:0001510">
    <property type="term" value="P:RNA methylation"/>
    <property type="evidence" value="ECO:0007669"/>
    <property type="project" value="InterPro"/>
</dbReference>
<comment type="cofactor">
    <cofactor evidence="1">
        <name>Mg(2+)</name>
        <dbReference type="ChEBI" id="CHEBI:18420"/>
    </cofactor>
</comment>
<evidence type="ECO:0000256" key="7">
    <source>
        <dbReference type="ARBA" id="ARBA00022723"/>
    </source>
</evidence>
<feature type="compositionally biased region" description="Basic and acidic residues" evidence="13">
    <location>
        <begin position="281"/>
        <end position="292"/>
    </location>
</feature>
<dbReference type="AlphaFoldDB" id="A0A1I4ZAW7"/>
<evidence type="ECO:0000256" key="2">
    <source>
        <dbReference type="ARBA" id="ARBA00009026"/>
    </source>
</evidence>
<comment type="similarity">
    <text evidence="2">Belongs to the methyltransferase superfamily. HEN1 family.</text>
</comment>
<feature type="compositionally biased region" description="Acidic residues" evidence="13">
    <location>
        <begin position="256"/>
        <end position="280"/>
    </location>
</feature>
<dbReference type="GO" id="GO:0090486">
    <property type="term" value="F:small RNA 2'-O-methyltransferase activity"/>
    <property type="evidence" value="ECO:0007669"/>
    <property type="project" value="UniProtKB-EC"/>
</dbReference>
<evidence type="ECO:0000256" key="4">
    <source>
        <dbReference type="ARBA" id="ARBA00022603"/>
    </source>
</evidence>
<dbReference type="GO" id="GO:0046872">
    <property type="term" value="F:metal ion binding"/>
    <property type="evidence" value="ECO:0007669"/>
    <property type="project" value="UniProtKB-KW"/>
</dbReference>
<dbReference type="PANTHER" id="PTHR21404">
    <property type="entry name" value="HEN1"/>
    <property type="match status" value="1"/>
</dbReference>
<proteinExistence type="inferred from homology"/>
<dbReference type="GO" id="GO:0003723">
    <property type="term" value="F:RNA binding"/>
    <property type="evidence" value="ECO:0007669"/>
    <property type="project" value="UniProtKB-KW"/>
</dbReference>
<dbReference type="Proteomes" id="UP000183413">
    <property type="component" value="Unassembled WGS sequence"/>
</dbReference>
<keyword evidence="16" id="KW-1185">Reference proteome</keyword>
<dbReference type="STRING" id="1993.SAMN04489713_102133"/>
<dbReference type="EMBL" id="FOVH01000002">
    <property type="protein sequence ID" value="SFN47432.1"/>
    <property type="molecule type" value="Genomic_DNA"/>
</dbReference>
<dbReference type="Gene3D" id="3.40.50.150">
    <property type="entry name" value="Vaccinia Virus protein VP39"/>
    <property type="match status" value="1"/>
</dbReference>
<evidence type="ECO:0000256" key="10">
    <source>
        <dbReference type="ARBA" id="ARBA00023158"/>
    </source>
</evidence>
<evidence type="ECO:0000256" key="11">
    <source>
        <dbReference type="ARBA" id="ARBA00035025"/>
    </source>
</evidence>
<dbReference type="CDD" id="cd02440">
    <property type="entry name" value="AdoMet_MTases"/>
    <property type="match status" value="1"/>
</dbReference>
<dbReference type="InterPro" id="IPR038546">
    <property type="entry name" value="Hen1_N_sf"/>
</dbReference>
<evidence type="ECO:0000259" key="14">
    <source>
        <dbReference type="Pfam" id="PF12623"/>
    </source>
</evidence>
<dbReference type="Gene3D" id="3.30.1610.20">
    <property type="entry name" value="Hen1, N-terminal domain"/>
    <property type="match status" value="1"/>
</dbReference>
<keyword evidence="8" id="KW-0460">Magnesium</keyword>
<dbReference type="eggNOG" id="COG2890">
    <property type="taxonomic scope" value="Bacteria"/>
</dbReference>
<comment type="catalytic activity">
    <reaction evidence="12">
        <text>small RNA 3'-end nucleotide + S-adenosyl-L-methionine = small RNA 3'-end 2'-O-methylnucleotide + S-adenosyl-L-homocysteine + H(+)</text>
        <dbReference type="Rhea" id="RHEA:37887"/>
        <dbReference type="Rhea" id="RHEA-COMP:10415"/>
        <dbReference type="Rhea" id="RHEA-COMP:10416"/>
        <dbReference type="ChEBI" id="CHEBI:15378"/>
        <dbReference type="ChEBI" id="CHEBI:57856"/>
        <dbReference type="ChEBI" id="CHEBI:59789"/>
        <dbReference type="ChEBI" id="CHEBI:74896"/>
        <dbReference type="ChEBI" id="CHEBI:74898"/>
        <dbReference type="EC" id="2.1.1.386"/>
    </reaction>
</comment>
<dbReference type="EC" id="2.1.1.386" evidence="11"/>
<dbReference type="NCBIfam" id="TIGR04074">
    <property type="entry name" value="bacter_Hen1"/>
    <property type="match status" value="1"/>
</dbReference>
<evidence type="ECO:0000256" key="6">
    <source>
        <dbReference type="ARBA" id="ARBA00022691"/>
    </source>
</evidence>
<name>A0A1I4ZAW7_9ACTN</name>
<gene>
    <name evidence="15" type="ORF">SAMN04489713_102133</name>
</gene>
<evidence type="ECO:0000256" key="3">
    <source>
        <dbReference type="ARBA" id="ARBA00021330"/>
    </source>
</evidence>
<evidence type="ECO:0000313" key="15">
    <source>
        <dbReference type="EMBL" id="SFN47432.1"/>
    </source>
</evidence>
<evidence type="ECO:0000256" key="8">
    <source>
        <dbReference type="ARBA" id="ARBA00022842"/>
    </source>
</evidence>
<evidence type="ECO:0000256" key="5">
    <source>
        <dbReference type="ARBA" id="ARBA00022679"/>
    </source>
</evidence>
<feature type="region of interest" description="Disordered" evidence="13">
    <location>
        <begin position="256"/>
        <end position="292"/>
    </location>
</feature>